<feature type="region of interest" description="Disordered" evidence="1">
    <location>
        <begin position="1562"/>
        <end position="1603"/>
    </location>
</feature>
<dbReference type="NCBIfam" id="TIGR01901">
    <property type="entry name" value="adhes_NPXG"/>
    <property type="match status" value="1"/>
</dbReference>
<proteinExistence type="predicted"/>
<evidence type="ECO:0000259" key="3">
    <source>
        <dbReference type="SMART" id="SM00912"/>
    </source>
</evidence>
<dbReference type="InterPro" id="IPR012334">
    <property type="entry name" value="Pectin_lyas_fold"/>
</dbReference>
<dbReference type="InterPro" id="IPR008638">
    <property type="entry name" value="FhaB/CdiA-like_TPS"/>
</dbReference>
<dbReference type="InterPro" id="IPR011050">
    <property type="entry name" value="Pectin_lyase_fold/virulence"/>
</dbReference>
<dbReference type="Gene3D" id="2.160.20.10">
    <property type="entry name" value="Single-stranded right-handed beta-helix, Pectin lyase-like"/>
    <property type="match status" value="5"/>
</dbReference>
<evidence type="ECO:0000256" key="2">
    <source>
        <dbReference type="SAM" id="SignalP"/>
    </source>
</evidence>
<dbReference type="RefSeq" id="WP_172354065.1">
    <property type="nucleotide sequence ID" value="NZ_CP053661.1"/>
</dbReference>
<dbReference type="SMART" id="SM00912">
    <property type="entry name" value="Haemagg_act"/>
    <property type="match status" value="1"/>
</dbReference>
<keyword evidence="5" id="KW-1185">Reference proteome</keyword>
<evidence type="ECO:0000313" key="4">
    <source>
        <dbReference type="EMBL" id="QKD81670.1"/>
    </source>
</evidence>
<feature type="signal peptide" evidence="2">
    <location>
        <begin position="1"/>
        <end position="42"/>
    </location>
</feature>
<dbReference type="EMBL" id="CP053661">
    <property type="protein sequence ID" value="QKD81670.1"/>
    <property type="molecule type" value="Genomic_DNA"/>
</dbReference>
<dbReference type="KEGG" id="theu:HPC62_05215"/>
<dbReference type="SUPFAM" id="SSF51126">
    <property type="entry name" value="Pectin lyase-like"/>
    <property type="match status" value="7"/>
</dbReference>
<reference evidence="4 5" key="1">
    <citation type="submission" date="2020-05" db="EMBL/GenBank/DDBJ databases">
        <title>Complete genome sequence of of a novel Thermoleptolyngbya strain isolated from hot springs of Ganzi, Sichuan China.</title>
        <authorList>
            <person name="Tang J."/>
            <person name="Daroch M."/>
            <person name="Li L."/>
            <person name="Waleron K."/>
            <person name="Waleron M."/>
            <person name="Waleron M."/>
        </authorList>
    </citation>
    <scope>NUCLEOTIDE SEQUENCE [LARGE SCALE GENOMIC DNA]</scope>
    <source>
        <strain evidence="4 5">PKUAC-SCTA183</strain>
    </source>
</reference>
<feature type="compositionally biased region" description="Polar residues" evidence="1">
    <location>
        <begin position="1406"/>
        <end position="1418"/>
    </location>
</feature>
<keyword evidence="2" id="KW-0732">Signal</keyword>
<feature type="region of interest" description="Disordered" evidence="1">
    <location>
        <begin position="1397"/>
        <end position="1418"/>
    </location>
</feature>
<sequence length="1624" mass="165097">MRPPSRPQSQRPTWSSPPQGTVTAFALAAALGLLTMPSAAQAQAILEDGTLGAESSVVTRDVLIQGILSDRIDGGARRGANLFHSFEQFNIDAGRGAYFANPAGVEAIFSRVTGGNPSNILGRLGVLGSADLYFLNPNGILFGPAASLDLQGSFLATTASGFQFGNLGRFSATAPEVPSALLTIDPSALFFNQVAAGTIVNRSVTPVAPGNPFLVGLRVPNGQSLTLLGGDVQVEGGRLSAFGGRIDIGAVAAGGTAQLNPNGSLVIPDGLARGDVTFTNGAIVDVLLGDKGDINVTARNISLLGDSELQAGIASTFGAEGSQAGDLRLNATGTVRIAEDSLVRNRVNENAIGNAGNVEIVANQLELLDTAQISTSTLGQGNAGSVILTVGDRILLDGGDIFSRVGEETLALDDSIQLQGGNIQITTGSLVLINGAQLLANTEGQGSAGSILIRAREDVTFQGRSPTDTSLPSAAFVRVDEGARGRGGNIDIQARNLFVLDGARLFAGTLGTGDSGNILINATNQVRFAGTGAGGQTTVAFTNVEEGGIGRGGNISITAETVNLADGAQLIASTDGQGDAGSITIRAAGDVTFRGRSPNGVLPTAASSRVGEDGQGNGGNIDIQARNLFVLDGARLFAGTLGRGDSGDIIINATGRVRFAGNSANGQNSVAFTNVETDSFGRGGNISITAEAVEFLDGAQLVASTEGQGDAGSVTIRAAGDVTFRGRSANNQFHSAIFSRIGAGGRGQGGNIDIRSRNLFVLDGARLFSGTLGQGNSGDIIINATGRVRFAGTSPTGQTSVVFANTEGNAVGDGGNISLTANVLEMADGAQLVASTSAEGNAGDVVIRVGDRILLDGKDTSIFTRINAETLALDDRIQLRGGTIDIETGSLSVLNGAQLLSNTNGQGDAGDVLIRASGDVLFQGLSADQQLTSAIFSRVDNGATGNGGSIYIQARNLFVLDGARLFSGTLGKGNSGDITINATGQVRFAGTGPNGQVSVAFSNVEGNAVGNGGDISITANRLELADGAQFVASTRARGNAGAVILRVGDRIFLSGTGTGIFSNVETGGIGQGGRVNIRTGSLAITRGAQLVANTRGGGNAGDIRVIATGNVRLAGLTNQTGRSSGLFTNAQQGAQGRGGEIFIRANRLRILNGAVIYALSENNRRGGSIRLSVNEFEATGGGQVIASALRRGQAGSVTLEGGDILFSGSDSTVGDRREKFGTAVANVADGQSGLFADTRLNSRGRGGNITLRGNSLQVLDSATISAQTAGQGDAGDINIAIRGGTRLNNGNITAAGRFAAGGSITLSTSSLNLTDNAAITAENTGGRTAGNITLTVGDRTFLTNSNITAASRRDAGGNITLNTGSLFLNERATITAASSGRGTAGNIRINTGDRLEMSDGDITTRAPRSSGGNIEINTGSRSTRSLMVLEGDSDITTNSRGDGGNITIGGAGVVAFDDSDIISRAAEGRGGNITLPPFFSETNPPGSADDFDGNDQVDLNASGQTAPGQIITPDTSSVQNSLTPLADASIDEGRLLASSCVVRDRQSGRFVITGSGGLPYAPGDASLSPFPTGDVQPLPETTPEPLPQSRSWQPGDPTIEPQGVYELTDGRLVLSRECDSETTL</sequence>
<evidence type="ECO:0000313" key="5">
    <source>
        <dbReference type="Proteomes" id="UP000505210"/>
    </source>
</evidence>
<dbReference type="Pfam" id="PF05860">
    <property type="entry name" value="TPS"/>
    <property type="match status" value="1"/>
</dbReference>
<organism evidence="4 5">
    <name type="scientific">Thermoleptolyngbya sichuanensis A183</name>
    <dbReference type="NCBI Taxonomy" id="2737172"/>
    <lineage>
        <taxon>Bacteria</taxon>
        <taxon>Bacillati</taxon>
        <taxon>Cyanobacteriota</taxon>
        <taxon>Cyanophyceae</taxon>
        <taxon>Oculatellales</taxon>
        <taxon>Oculatellaceae</taxon>
        <taxon>Thermoleptolyngbya</taxon>
        <taxon>Thermoleptolyngbya sichuanensis</taxon>
    </lineage>
</organism>
<feature type="chain" id="PRO_5026806283" evidence="2">
    <location>
        <begin position="43"/>
        <end position="1624"/>
    </location>
</feature>
<feature type="region of interest" description="Disordered" evidence="1">
    <location>
        <begin position="596"/>
        <end position="616"/>
    </location>
</feature>
<protein>
    <submittedName>
        <fullName evidence="4">Filamentous hemagglutinin N-terminal domain-containing protein</fullName>
    </submittedName>
</protein>
<dbReference type="Proteomes" id="UP000505210">
    <property type="component" value="Chromosome"/>
</dbReference>
<evidence type="ECO:0000256" key="1">
    <source>
        <dbReference type="SAM" id="MobiDB-lite"/>
    </source>
</evidence>
<name>A0A6M8BBB5_9CYAN</name>
<feature type="domain" description="Filamentous haemagglutinin FhaB/tRNA nuclease CdiA-like TPS" evidence="3">
    <location>
        <begin position="52"/>
        <end position="165"/>
    </location>
</feature>
<gene>
    <name evidence="4" type="ORF">HPC62_05215</name>
</gene>
<accession>A0A6M8BBB5</accession>